<sequence>MNTPHSRRTYDAPHWLESRHKDTIIYLLVAIFLLELAVGGAAVVYGIMHAEPQVPGGPPLPRFPWLGWGIAALLLPVGLLLILHLSGLMVGRTIDRPADGAAPTGTPHTDAAPLPPHVERFYSIVRHAPTVVILLSLLVFGGLLIFVDGLLEALGRVGVALLPYLPWLIGGLVVFLTVCYVARQFFLYRHHRMEREYAFRQSVLERTGVILLPDGRTPLQIPPAAVNALPAGNGDGDTPPDHSPLHPGGAHEADDIVDADVQPTVPKAE</sequence>
<feature type="compositionally biased region" description="Basic and acidic residues" evidence="1">
    <location>
        <begin position="239"/>
        <end position="254"/>
    </location>
</feature>
<comment type="caution">
    <text evidence="3">The sequence shown here is derived from an EMBL/GenBank/DDBJ whole genome shotgun (WGS) entry which is preliminary data.</text>
</comment>
<name>A0A9D2HLN0_9BACT</name>
<reference evidence="3" key="1">
    <citation type="journal article" date="2021" name="PeerJ">
        <title>Extensive microbial diversity within the chicken gut microbiome revealed by metagenomics and culture.</title>
        <authorList>
            <person name="Gilroy R."/>
            <person name="Ravi A."/>
            <person name="Getino M."/>
            <person name="Pursley I."/>
            <person name="Horton D.L."/>
            <person name="Alikhan N.F."/>
            <person name="Baker D."/>
            <person name="Gharbi K."/>
            <person name="Hall N."/>
            <person name="Watson M."/>
            <person name="Adriaenssens E.M."/>
            <person name="Foster-Nyarko E."/>
            <person name="Jarju S."/>
            <person name="Secka A."/>
            <person name="Antonio M."/>
            <person name="Oren A."/>
            <person name="Chaudhuri R.R."/>
            <person name="La Ragione R."/>
            <person name="Hildebrand F."/>
            <person name="Pallen M.J."/>
        </authorList>
    </citation>
    <scope>NUCLEOTIDE SEQUENCE</scope>
    <source>
        <strain evidence="3">5032</strain>
    </source>
</reference>
<accession>A0A9D2HLN0</accession>
<feature type="transmembrane region" description="Helical" evidence="2">
    <location>
        <begin position="167"/>
        <end position="186"/>
    </location>
</feature>
<evidence type="ECO:0000313" key="3">
    <source>
        <dbReference type="EMBL" id="HJA78427.1"/>
    </source>
</evidence>
<evidence type="ECO:0000313" key="4">
    <source>
        <dbReference type="Proteomes" id="UP000823821"/>
    </source>
</evidence>
<dbReference type="Proteomes" id="UP000823821">
    <property type="component" value="Unassembled WGS sequence"/>
</dbReference>
<gene>
    <name evidence="3" type="ORF">H9784_02480</name>
</gene>
<feature type="transmembrane region" description="Helical" evidence="2">
    <location>
        <begin position="65"/>
        <end position="86"/>
    </location>
</feature>
<dbReference type="AlphaFoldDB" id="A0A9D2HLN0"/>
<feature type="transmembrane region" description="Helical" evidence="2">
    <location>
        <begin position="128"/>
        <end position="147"/>
    </location>
</feature>
<keyword evidence="2" id="KW-1133">Transmembrane helix</keyword>
<feature type="region of interest" description="Disordered" evidence="1">
    <location>
        <begin position="228"/>
        <end position="269"/>
    </location>
</feature>
<keyword evidence="2" id="KW-0472">Membrane</keyword>
<organism evidence="3 4">
    <name type="scientific">Candidatus Desulfovibrio intestinavium</name>
    <dbReference type="NCBI Taxonomy" id="2838534"/>
    <lineage>
        <taxon>Bacteria</taxon>
        <taxon>Pseudomonadati</taxon>
        <taxon>Thermodesulfobacteriota</taxon>
        <taxon>Desulfovibrionia</taxon>
        <taxon>Desulfovibrionales</taxon>
        <taxon>Desulfovibrionaceae</taxon>
        <taxon>Desulfovibrio</taxon>
    </lineage>
</organism>
<evidence type="ECO:0000256" key="1">
    <source>
        <dbReference type="SAM" id="MobiDB-lite"/>
    </source>
</evidence>
<dbReference type="EMBL" id="DWZD01000017">
    <property type="protein sequence ID" value="HJA78427.1"/>
    <property type="molecule type" value="Genomic_DNA"/>
</dbReference>
<proteinExistence type="predicted"/>
<reference evidence="3" key="2">
    <citation type="submission" date="2021-04" db="EMBL/GenBank/DDBJ databases">
        <authorList>
            <person name="Gilroy R."/>
        </authorList>
    </citation>
    <scope>NUCLEOTIDE SEQUENCE</scope>
    <source>
        <strain evidence="3">5032</strain>
    </source>
</reference>
<evidence type="ECO:0008006" key="5">
    <source>
        <dbReference type="Google" id="ProtNLM"/>
    </source>
</evidence>
<keyword evidence="2" id="KW-0812">Transmembrane</keyword>
<feature type="transmembrane region" description="Helical" evidence="2">
    <location>
        <begin position="24"/>
        <end position="45"/>
    </location>
</feature>
<protein>
    <recommendedName>
        <fullName evidence="5">Transmembrane protein</fullName>
    </recommendedName>
</protein>
<evidence type="ECO:0000256" key="2">
    <source>
        <dbReference type="SAM" id="Phobius"/>
    </source>
</evidence>